<evidence type="ECO:0000256" key="21">
    <source>
        <dbReference type="ARBA" id="ARBA00067808"/>
    </source>
</evidence>
<keyword evidence="11" id="KW-0967">Endosome</keyword>
<dbReference type="GO" id="GO:0003925">
    <property type="term" value="F:G protein activity"/>
    <property type="evidence" value="ECO:0007669"/>
    <property type="project" value="UniProtKB-EC"/>
</dbReference>
<dbReference type="CDD" id="cd01860">
    <property type="entry name" value="Rab5_related"/>
    <property type="match status" value="1"/>
</dbReference>
<name>A0AAV7UHB1_PLEWA</name>
<reference evidence="22" key="1">
    <citation type="journal article" date="2022" name="bioRxiv">
        <title>Sequencing and chromosome-scale assembly of the giantPleurodeles waltlgenome.</title>
        <authorList>
            <person name="Brown T."/>
            <person name="Elewa A."/>
            <person name="Iarovenko S."/>
            <person name="Subramanian E."/>
            <person name="Araus A.J."/>
            <person name="Petzold A."/>
            <person name="Susuki M."/>
            <person name="Suzuki K.-i.T."/>
            <person name="Hayashi T."/>
            <person name="Toyoda A."/>
            <person name="Oliveira C."/>
            <person name="Osipova E."/>
            <person name="Leigh N.D."/>
            <person name="Simon A."/>
            <person name="Yun M.H."/>
        </authorList>
    </citation>
    <scope>NUCLEOTIDE SEQUENCE</scope>
    <source>
        <strain evidence="22">20211129_DDA</strain>
        <tissue evidence="22">Liver</tissue>
    </source>
</reference>
<keyword evidence="12" id="KW-0378">Hydrolase</keyword>
<comment type="cofactor">
    <cofactor evidence="1">
        <name>Mg(2+)</name>
        <dbReference type="ChEBI" id="CHEBI:18420"/>
    </cofactor>
</comment>
<evidence type="ECO:0000256" key="4">
    <source>
        <dbReference type="ARBA" id="ARBA00004523"/>
    </source>
</evidence>
<dbReference type="GO" id="GO:0042470">
    <property type="term" value="C:melanosome"/>
    <property type="evidence" value="ECO:0007669"/>
    <property type="project" value="UniProtKB-SubCell"/>
</dbReference>
<dbReference type="SMART" id="SM00175">
    <property type="entry name" value="RAB"/>
    <property type="match status" value="1"/>
</dbReference>
<dbReference type="FunFam" id="3.40.50.300:FF:001282">
    <property type="entry name" value="RAB17, member RAS oncogene family"/>
    <property type="match status" value="1"/>
</dbReference>
<dbReference type="InterPro" id="IPR027417">
    <property type="entry name" value="P-loop_NTPase"/>
</dbReference>
<dbReference type="NCBIfam" id="TIGR00231">
    <property type="entry name" value="small_GTP"/>
    <property type="match status" value="1"/>
</dbReference>
<dbReference type="GO" id="GO:0005525">
    <property type="term" value="F:GTP binding"/>
    <property type="evidence" value="ECO:0007669"/>
    <property type="project" value="UniProtKB-KW"/>
</dbReference>
<dbReference type="InterPro" id="IPR005225">
    <property type="entry name" value="Small_GTP-bd"/>
</dbReference>
<dbReference type="Gene3D" id="3.40.50.300">
    <property type="entry name" value="P-loop containing nucleotide triphosphate hydrolases"/>
    <property type="match status" value="1"/>
</dbReference>
<keyword evidence="8" id="KW-0597">Phosphoprotein</keyword>
<keyword evidence="15" id="KW-0342">GTP-binding</keyword>
<evidence type="ECO:0000256" key="19">
    <source>
        <dbReference type="ARBA" id="ARBA00023289"/>
    </source>
</evidence>
<keyword evidence="17" id="KW-0966">Cell projection</keyword>
<evidence type="ECO:0000256" key="7">
    <source>
        <dbReference type="ARBA" id="ARBA00022448"/>
    </source>
</evidence>
<keyword evidence="18" id="KW-0449">Lipoprotein</keyword>
<dbReference type="GO" id="GO:0055038">
    <property type="term" value="C:recycling endosome membrane"/>
    <property type="evidence" value="ECO:0007669"/>
    <property type="project" value="UniProtKB-SubCell"/>
</dbReference>
<keyword evidence="16" id="KW-0472">Membrane</keyword>
<dbReference type="Pfam" id="PF00071">
    <property type="entry name" value="Ras"/>
    <property type="match status" value="1"/>
</dbReference>
<dbReference type="SMART" id="SM00173">
    <property type="entry name" value="RAS"/>
    <property type="match status" value="1"/>
</dbReference>
<evidence type="ECO:0000256" key="5">
    <source>
        <dbReference type="ARBA" id="ARBA00006270"/>
    </source>
</evidence>
<evidence type="ECO:0000256" key="2">
    <source>
        <dbReference type="ARBA" id="ARBA00004223"/>
    </source>
</evidence>
<keyword evidence="13" id="KW-0460">Magnesium</keyword>
<protein>
    <recommendedName>
        <fullName evidence="21">Ras-related protein Rab-17</fullName>
        <ecNumber evidence="6">3.6.5.2</ecNumber>
    </recommendedName>
</protein>
<evidence type="ECO:0000256" key="10">
    <source>
        <dbReference type="ARBA" id="ARBA00022741"/>
    </source>
</evidence>
<evidence type="ECO:0000256" key="17">
    <source>
        <dbReference type="ARBA" id="ARBA00023273"/>
    </source>
</evidence>
<evidence type="ECO:0000256" key="14">
    <source>
        <dbReference type="ARBA" id="ARBA00022927"/>
    </source>
</evidence>
<evidence type="ECO:0000256" key="6">
    <source>
        <dbReference type="ARBA" id="ARBA00011984"/>
    </source>
</evidence>
<evidence type="ECO:0000256" key="20">
    <source>
        <dbReference type="ARBA" id="ARBA00047660"/>
    </source>
</evidence>
<dbReference type="PANTHER" id="PTHR47979">
    <property type="entry name" value="DRAB11-RELATED"/>
    <property type="match status" value="1"/>
</dbReference>
<evidence type="ECO:0000256" key="1">
    <source>
        <dbReference type="ARBA" id="ARBA00001946"/>
    </source>
</evidence>
<evidence type="ECO:0000256" key="18">
    <source>
        <dbReference type="ARBA" id="ARBA00023288"/>
    </source>
</evidence>
<proteinExistence type="inferred from homology"/>
<evidence type="ECO:0000256" key="3">
    <source>
        <dbReference type="ARBA" id="ARBA00004279"/>
    </source>
</evidence>
<dbReference type="GO" id="GO:0046872">
    <property type="term" value="F:metal ion binding"/>
    <property type="evidence" value="ECO:0007669"/>
    <property type="project" value="UniProtKB-KW"/>
</dbReference>
<comment type="caution">
    <text evidence="22">The sequence shown here is derived from an EMBL/GenBank/DDBJ whole genome shotgun (WGS) entry which is preliminary data.</text>
</comment>
<dbReference type="SMART" id="SM00176">
    <property type="entry name" value="RAN"/>
    <property type="match status" value="1"/>
</dbReference>
<dbReference type="InterPro" id="IPR001806">
    <property type="entry name" value="Small_GTPase"/>
</dbReference>
<keyword evidence="23" id="KW-1185">Reference proteome</keyword>
<evidence type="ECO:0000256" key="16">
    <source>
        <dbReference type="ARBA" id="ARBA00023136"/>
    </source>
</evidence>
<accession>A0AAV7UHB1</accession>
<dbReference type="EC" id="3.6.5.2" evidence="6"/>
<evidence type="ECO:0000256" key="15">
    <source>
        <dbReference type="ARBA" id="ARBA00023134"/>
    </source>
</evidence>
<keyword evidence="14" id="KW-0653">Protein transport</keyword>
<organism evidence="22 23">
    <name type="scientific">Pleurodeles waltl</name>
    <name type="common">Iberian ribbed newt</name>
    <dbReference type="NCBI Taxonomy" id="8319"/>
    <lineage>
        <taxon>Eukaryota</taxon>
        <taxon>Metazoa</taxon>
        <taxon>Chordata</taxon>
        <taxon>Craniata</taxon>
        <taxon>Vertebrata</taxon>
        <taxon>Euteleostomi</taxon>
        <taxon>Amphibia</taxon>
        <taxon>Batrachia</taxon>
        <taxon>Caudata</taxon>
        <taxon>Salamandroidea</taxon>
        <taxon>Salamandridae</taxon>
        <taxon>Pleurodelinae</taxon>
        <taxon>Pleurodeles</taxon>
    </lineage>
</organism>
<dbReference type="SUPFAM" id="SSF52540">
    <property type="entry name" value="P-loop containing nucleoside triphosphate hydrolases"/>
    <property type="match status" value="1"/>
</dbReference>
<dbReference type="Proteomes" id="UP001066276">
    <property type="component" value="Chromosome 3_1"/>
</dbReference>
<evidence type="ECO:0000256" key="8">
    <source>
        <dbReference type="ARBA" id="ARBA00022553"/>
    </source>
</evidence>
<evidence type="ECO:0000313" key="23">
    <source>
        <dbReference type="Proteomes" id="UP001066276"/>
    </source>
</evidence>
<comment type="similarity">
    <text evidence="5">Belongs to the small GTPase superfamily. Rab family.</text>
</comment>
<keyword evidence="9" id="KW-0479">Metal-binding</keyword>
<dbReference type="InterPro" id="IPR050209">
    <property type="entry name" value="Rab_GTPases_membrane_traffic"/>
</dbReference>
<evidence type="ECO:0000256" key="13">
    <source>
        <dbReference type="ARBA" id="ARBA00022842"/>
    </source>
</evidence>
<dbReference type="GO" id="GO:0015031">
    <property type="term" value="P:protein transport"/>
    <property type="evidence" value="ECO:0007669"/>
    <property type="project" value="UniProtKB-KW"/>
</dbReference>
<dbReference type="EMBL" id="JANPWB010000005">
    <property type="protein sequence ID" value="KAJ1187751.1"/>
    <property type="molecule type" value="Genomic_DNA"/>
</dbReference>
<evidence type="ECO:0000256" key="11">
    <source>
        <dbReference type="ARBA" id="ARBA00022753"/>
    </source>
</evidence>
<comment type="subcellular location">
    <subcellularLocation>
        <location evidence="3">Cell projection</location>
        <location evidence="3">Dendrite</location>
    </subcellularLocation>
    <subcellularLocation>
        <location evidence="2">Melanosome</location>
    </subcellularLocation>
    <subcellularLocation>
        <location evidence="4">Recycling endosome membrane</location>
        <topology evidence="4">Lipid-anchor</topology>
        <orientation evidence="4">Cytoplasmic side</orientation>
    </subcellularLocation>
</comment>
<dbReference type="PRINTS" id="PR00449">
    <property type="entry name" value="RASTRNSFRMNG"/>
</dbReference>
<comment type="catalytic activity">
    <reaction evidence="20">
        <text>GTP + H2O = GDP + phosphate + H(+)</text>
        <dbReference type="Rhea" id="RHEA:19669"/>
        <dbReference type="ChEBI" id="CHEBI:15377"/>
        <dbReference type="ChEBI" id="CHEBI:15378"/>
        <dbReference type="ChEBI" id="CHEBI:37565"/>
        <dbReference type="ChEBI" id="CHEBI:43474"/>
        <dbReference type="ChEBI" id="CHEBI:58189"/>
        <dbReference type="EC" id="3.6.5.2"/>
    </reaction>
    <physiologicalReaction direction="left-to-right" evidence="20">
        <dbReference type="Rhea" id="RHEA:19670"/>
    </physiologicalReaction>
</comment>
<dbReference type="SMART" id="SM00174">
    <property type="entry name" value="RHO"/>
    <property type="match status" value="1"/>
</dbReference>
<dbReference type="GO" id="GO:0120031">
    <property type="term" value="P:plasma membrane bounded cell projection assembly"/>
    <property type="evidence" value="ECO:0007669"/>
    <property type="project" value="UniProtKB-ARBA"/>
</dbReference>
<evidence type="ECO:0000256" key="12">
    <source>
        <dbReference type="ARBA" id="ARBA00022801"/>
    </source>
</evidence>
<keyword evidence="7" id="KW-0813">Transport</keyword>
<keyword evidence="19" id="KW-0636">Prenylation</keyword>
<keyword evidence="10" id="KW-0547">Nucleotide-binding</keyword>
<sequence>MENSEILEENPEGIMECECDRTSYTFKLVVLGSSGVGKSSLVLRYVKDDFRDLPATVGCAFFTQLVCLNNTTIKFEIWDTAGQEKYHSVCHLYYRGANAALLVYDITSKETFFRAQLWLKELEREFAADEITIALIGNKTDLSEEREVTSEEAQNFADDNSVLFMETSAKNNHNVTEAFLAVAEELLKQEQNKKVHSLWSSSCAELEEASLEEGHRACCRS</sequence>
<dbReference type="PROSITE" id="PS51419">
    <property type="entry name" value="RAB"/>
    <property type="match status" value="1"/>
</dbReference>
<evidence type="ECO:0000313" key="22">
    <source>
        <dbReference type="EMBL" id="KAJ1187751.1"/>
    </source>
</evidence>
<dbReference type="AlphaFoldDB" id="A0AAV7UHB1"/>
<evidence type="ECO:0000256" key="9">
    <source>
        <dbReference type="ARBA" id="ARBA00022723"/>
    </source>
</evidence>
<dbReference type="PROSITE" id="PS51421">
    <property type="entry name" value="RAS"/>
    <property type="match status" value="1"/>
</dbReference>
<gene>
    <name evidence="22" type="ORF">NDU88_004521</name>
</gene>
<dbReference type="GO" id="GO:0030425">
    <property type="term" value="C:dendrite"/>
    <property type="evidence" value="ECO:0007669"/>
    <property type="project" value="UniProtKB-SubCell"/>
</dbReference>